<evidence type="ECO:0000313" key="2">
    <source>
        <dbReference type="EMBL" id="MBB5635005.1"/>
    </source>
</evidence>
<organism evidence="2 3">
    <name type="scientific">Pedobacter cryoconitis</name>
    <dbReference type="NCBI Taxonomy" id="188932"/>
    <lineage>
        <taxon>Bacteria</taxon>
        <taxon>Pseudomonadati</taxon>
        <taxon>Bacteroidota</taxon>
        <taxon>Sphingobacteriia</taxon>
        <taxon>Sphingobacteriales</taxon>
        <taxon>Sphingobacteriaceae</taxon>
        <taxon>Pedobacter</taxon>
    </lineage>
</organism>
<keyword evidence="2" id="KW-0456">Lyase</keyword>
<dbReference type="SUPFAM" id="SSF48173">
    <property type="entry name" value="Cryptochrome/photolyase FAD-binding domain"/>
    <property type="match status" value="1"/>
</dbReference>
<dbReference type="Pfam" id="PF04244">
    <property type="entry name" value="DPRP"/>
    <property type="match status" value="1"/>
</dbReference>
<dbReference type="InterPro" id="IPR007357">
    <property type="entry name" value="PhrB-like"/>
</dbReference>
<sequence length="498" mass="59113">MLNSVTLIFPHQLFQNHPALQKDREIYLVEEWLFFKQYNFHRQKLVLHRASMKFYEGWLQQNGYTANYIETCVKENDCRILVASLAKQNIGHIHISAVADNWLMQRMQSACSINQVKLHVYDSPNFLNTTQDTANYFSKRKTYFQTDFYIWQRKKNHILLEQDEEPTGGKWSFDEDNRKKFPKKEKVPLLELPKENNYVTEAKVYVQKHFPNNYGEINTRCLFVVTFQDALNWLDNFLKNRFEKFGIYEDAIVAKESVLHHSVLTPMLNIGLLQPGQIITAALAAAKKYNTPLNSLEGFVRQIMGWREFVHLVYERESVKQRNTNYWKFKRKIPKSFWTGETGISPIDITIKKILQTGYCHHIERLMVLGNFMQLCEFDPDEVYRWFMEMFIDAYDWVMVPNVYGMTQFADGGLMVTKPYISGSNYLMKMSDYEKGEWQSVWDGLFWRFMHVHRNFFLKNPRLGMLVNMFDKMAAEKQHLHLTNAEKFLEQLDDKISS</sequence>
<dbReference type="PANTHER" id="PTHR38657:SF1">
    <property type="entry name" value="SLR1343 PROTEIN"/>
    <property type="match status" value="1"/>
</dbReference>
<dbReference type="Gene3D" id="1.10.10.1710">
    <property type="entry name" value="Deoxyribodipyrimidine photolyase-related"/>
    <property type="match status" value="1"/>
</dbReference>
<name>A0A7W9DYY3_9SPHI</name>
<gene>
    <name evidence="2" type="ORF">HDE68_000890</name>
</gene>
<dbReference type="RefSeq" id="WP_183879282.1">
    <property type="nucleotide sequence ID" value="NZ_JACHCE010000001.1"/>
</dbReference>
<accession>A0A7W9DYY3</accession>
<comment type="caution">
    <text evidence="2">The sequence shown here is derived from an EMBL/GenBank/DDBJ whole genome shotgun (WGS) entry which is preliminary data.</text>
</comment>
<dbReference type="Gene3D" id="3.40.50.620">
    <property type="entry name" value="HUPs"/>
    <property type="match status" value="1"/>
</dbReference>
<protein>
    <submittedName>
        <fullName evidence="2">Deoxyribodipyrimidine photolyase-related protein</fullName>
    </submittedName>
</protein>
<reference evidence="2 3" key="1">
    <citation type="submission" date="2020-08" db="EMBL/GenBank/DDBJ databases">
        <title>Genomic Encyclopedia of Type Strains, Phase IV (KMG-V): Genome sequencing to study the core and pangenomes of soil and plant-associated prokaryotes.</title>
        <authorList>
            <person name="Whitman W."/>
        </authorList>
    </citation>
    <scope>NUCLEOTIDE SEQUENCE [LARGE SCALE GENOMIC DNA]</scope>
    <source>
        <strain evidence="2 3">S3M1</strain>
    </source>
</reference>
<dbReference type="GO" id="GO:0016829">
    <property type="term" value="F:lyase activity"/>
    <property type="evidence" value="ECO:0007669"/>
    <property type="project" value="UniProtKB-KW"/>
</dbReference>
<dbReference type="AlphaFoldDB" id="A0A7W9DYY3"/>
<feature type="domain" description="Cryptochrome/DNA photolyase FAD-binding" evidence="1">
    <location>
        <begin position="304"/>
        <end position="394"/>
    </location>
</feature>
<dbReference type="InterPro" id="IPR005101">
    <property type="entry name" value="Cryptochr/Photolyase_FAD-bd"/>
</dbReference>
<proteinExistence type="predicted"/>
<dbReference type="PANTHER" id="PTHR38657">
    <property type="entry name" value="SLR1343 PROTEIN"/>
    <property type="match status" value="1"/>
</dbReference>
<dbReference type="InterPro" id="IPR052551">
    <property type="entry name" value="UV-DNA_repair_photolyase"/>
</dbReference>
<dbReference type="InterPro" id="IPR036134">
    <property type="entry name" value="Crypto/Photolyase_FAD-like_sf"/>
</dbReference>
<dbReference type="Pfam" id="PF03441">
    <property type="entry name" value="FAD_binding_7"/>
    <property type="match status" value="1"/>
</dbReference>
<evidence type="ECO:0000259" key="1">
    <source>
        <dbReference type="Pfam" id="PF03441"/>
    </source>
</evidence>
<dbReference type="Proteomes" id="UP000537204">
    <property type="component" value="Unassembled WGS sequence"/>
</dbReference>
<dbReference type="EMBL" id="JACHCE010000001">
    <property type="protein sequence ID" value="MBB5635005.1"/>
    <property type="molecule type" value="Genomic_DNA"/>
</dbReference>
<evidence type="ECO:0000313" key="3">
    <source>
        <dbReference type="Proteomes" id="UP000537204"/>
    </source>
</evidence>
<dbReference type="Gene3D" id="1.10.579.10">
    <property type="entry name" value="DNA Cyclobutane Dipyrimidine Photolyase, subunit A, domain 3"/>
    <property type="match status" value="1"/>
</dbReference>
<dbReference type="Gene3D" id="1.25.40.80">
    <property type="match status" value="1"/>
</dbReference>
<dbReference type="InterPro" id="IPR014729">
    <property type="entry name" value="Rossmann-like_a/b/a_fold"/>
</dbReference>